<name>A0ABR6MDU5_MICEC</name>
<evidence type="ECO:0000313" key="2">
    <source>
        <dbReference type="EMBL" id="MBB5112537.1"/>
    </source>
</evidence>
<dbReference type="EMBL" id="JACHJC010000001">
    <property type="protein sequence ID" value="MBB5112537.1"/>
    <property type="molecule type" value="Genomic_DNA"/>
</dbReference>
<organism evidence="2 3">
    <name type="scientific">Micromonospora echinospora</name>
    <name type="common">Micromonospora purpurea</name>
    <dbReference type="NCBI Taxonomy" id="1877"/>
    <lineage>
        <taxon>Bacteria</taxon>
        <taxon>Bacillati</taxon>
        <taxon>Actinomycetota</taxon>
        <taxon>Actinomycetes</taxon>
        <taxon>Micromonosporales</taxon>
        <taxon>Micromonosporaceae</taxon>
        <taxon>Micromonospora</taxon>
    </lineage>
</organism>
<dbReference type="GeneID" id="300292950"/>
<dbReference type="RefSeq" id="WP_184683692.1">
    <property type="nucleotide sequence ID" value="NZ_JACHJC010000001.1"/>
</dbReference>
<dbReference type="InterPro" id="IPR029476">
    <property type="entry name" value="DNase_NucA_NucB"/>
</dbReference>
<evidence type="ECO:0000259" key="1">
    <source>
        <dbReference type="Pfam" id="PF14040"/>
    </source>
</evidence>
<dbReference type="Proteomes" id="UP000618986">
    <property type="component" value="Unassembled WGS sequence"/>
</dbReference>
<proteinExistence type="predicted"/>
<accession>A0ABR6MDU5</accession>
<sequence>MQSLAPANNTSRLGEAGAKTTATAVGAVGECTTTWNLRLQPVGYPLVTASTSMAEIMCDNATGANGSRPARVGCVVPWYPAQVLYSQSRYPSLASHVSRAQGSGLPGATITNPLNRNVDTATNNLNRSRACGDAPSLTGKSCDEYPLASTFQGLAFGGSRRTFSGCNISAPTNVTGPSGASACMITASENNAQGGLMAAFYYDYRVLHSDPFRIGISS</sequence>
<comment type="caution">
    <text evidence="2">The sequence shown here is derived from an EMBL/GenBank/DDBJ whole genome shotgun (WGS) entry which is preliminary data.</text>
</comment>
<protein>
    <recommendedName>
        <fullName evidence="1">Deoxyribonuclease NucA/NucB domain-containing protein</fullName>
    </recommendedName>
</protein>
<reference evidence="2 3" key="1">
    <citation type="submission" date="2020-08" db="EMBL/GenBank/DDBJ databases">
        <title>Sequencing the genomes of 1000 actinobacteria strains.</title>
        <authorList>
            <person name="Klenk H.-P."/>
        </authorList>
    </citation>
    <scope>NUCLEOTIDE SEQUENCE [LARGE SCALE GENOMIC DNA]</scope>
    <source>
        <strain evidence="2 3">DSM 43036</strain>
    </source>
</reference>
<dbReference type="Pfam" id="PF14040">
    <property type="entry name" value="DNase_NucA_NucB"/>
    <property type="match status" value="1"/>
</dbReference>
<keyword evidence="3" id="KW-1185">Reference proteome</keyword>
<gene>
    <name evidence="2" type="ORF">FHU28_002376</name>
</gene>
<evidence type="ECO:0000313" key="3">
    <source>
        <dbReference type="Proteomes" id="UP000618986"/>
    </source>
</evidence>
<feature type="domain" description="Deoxyribonuclease NucA/NucB" evidence="1">
    <location>
        <begin position="133"/>
        <end position="214"/>
    </location>
</feature>